<name>A0A2I1FZT1_9GLOM</name>
<dbReference type="VEuPathDB" id="FungiDB:RhiirA1_476222"/>
<keyword evidence="5" id="KW-1185">Reference proteome</keyword>
<dbReference type="Proteomes" id="UP000234323">
    <property type="component" value="Unassembled WGS sequence"/>
</dbReference>
<proteinExistence type="predicted"/>
<feature type="region of interest" description="Disordered" evidence="2">
    <location>
        <begin position="1"/>
        <end position="37"/>
    </location>
</feature>
<dbReference type="AlphaFoldDB" id="A0A2I1FZT1"/>
<dbReference type="EMBL" id="LLXI01000081">
    <property type="protein sequence ID" value="PKY39888.1"/>
    <property type="molecule type" value="Genomic_DNA"/>
</dbReference>
<evidence type="ECO:0000313" key="5">
    <source>
        <dbReference type="Proteomes" id="UP000234323"/>
    </source>
</evidence>
<dbReference type="VEuPathDB" id="FungiDB:FUN_020072"/>
<feature type="compositionally biased region" description="Basic and acidic residues" evidence="2">
    <location>
        <begin position="252"/>
        <end position="264"/>
    </location>
</feature>
<organism evidence="4 5">
    <name type="scientific">Rhizophagus irregularis</name>
    <dbReference type="NCBI Taxonomy" id="588596"/>
    <lineage>
        <taxon>Eukaryota</taxon>
        <taxon>Fungi</taxon>
        <taxon>Fungi incertae sedis</taxon>
        <taxon>Mucoromycota</taxon>
        <taxon>Glomeromycotina</taxon>
        <taxon>Glomeromycetes</taxon>
        <taxon>Glomerales</taxon>
        <taxon>Glomeraceae</taxon>
        <taxon>Rhizophagus</taxon>
    </lineage>
</organism>
<dbReference type="InterPro" id="IPR001841">
    <property type="entry name" value="Znf_RING"/>
</dbReference>
<sequence>MENQESSVNTEATTVDEINIGPIGNTQSREKSSISESERPSLVNLKNLGYNILKSLDDETVGDIEFPELDSCSECGNDILMSPLKAFSYLTCGHIFHRLCIEKKLFLVDILDQADALGIVSNLPIPDSRVTSQSSGISPLSNSMRTFTLSSPPIRMERVEGTATQQVKSTLRCAKCSEDLSSSLPPLGFLRISPQPQGSPKPLVYLTCKHIVHYNCIDNPRKLCPICPSTDMEIDDLETPTEQSSSTAQKKRSNEFASEKDSNKKAKQTRKQIDRNDSPTLKKLIMELTSPESLEDGLSRDPLITLQSSVSEMDVNSLDFLDLYNKIGTAEDNLRRTTHDLLRCYYIFGQATKQLFDHFRKTCNEDVSNAKVNDRIMNQISVQDKLTETNLRKRKERGKKVFRLFSNVGGIEAIERLKSFNATTILNLSPDDVDFLIARLNE</sequence>
<keyword evidence="1" id="KW-0862">Zinc</keyword>
<accession>A0A2I1FZT1</accession>
<dbReference type="SMART" id="SM00184">
    <property type="entry name" value="RING"/>
    <property type="match status" value="2"/>
</dbReference>
<dbReference type="CDD" id="cd16448">
    <property type="entry name" value="RING-H2"/>
    <property type="match status" value="1"/>
</dbReference>
<protein>
    <recommendedName>
        <fullName evidence="3">RING-type domain-containing protein</fullName>
    </recommendedName>
</protein>
<evidence type="ECO:0000256" key="1">
    <source>
        <dbReference type="PROSITE-ProRule" id="PRU00175"/>
    </source>
</evidence>
<feature type="region of interest" description="Disordered" evidence="2">
    <location>
        <begin position="237"/>
        <end position="281"/>
    </location>
</feature>
<dbReference type="SUPFAM" id="SSF57850">
    <property type="entry name" value="RING/U-box"/>
    <property type="match status" value="2"/>
</dbReference>
<dbReference type="GO" id="GO:0008270">
    <property type="term" value="F:zinc ion binding"/>
    <property type="evidence" value="ECO:0007669"/>
    <property type="project" value="UniProtKB-KW"/>
</dbReference>
<feature type="compositionally biased region" description="Polar residues" evidence="2">
    <location>
        <begin position="1"/>
        <end position="13"/>
    </location>
</feature>
<comment type="caution">
    <text evidence="4">The sequence shown here is derived from an EMBL/GenBank/DDBJ whole genome shotgun (WGS) entry which is preliminary data.</text>
</comment>
<evidence type="ECO:0000313" key="4">
    <source>
        <dbReference type="EMBL" id="PKY39888.1"/>
    </source>
</evidence>
<keyword evidence="1" id="KW-0479">Metal-binding</keyword>
<dbReference type="InterPro" id="IPR013083">
    <property type="entry name" value="Znf_RING/FYVE/PHD"/>
</dbReference>
<keyword evidence="1" id="KW-0863">Zinc-finger</keyword>
<dbReference type="VEuPathDB" id="FungiDB:RhiirFUN_016805"/>
<reference evidence="4 5" key="1">
    <citation type="submission" date="2015-10" db="EMBL/GenBank/DDBJ databases">
        <title>Genome analyses suggest a sexual origin of heterokaryosis in a supposedly ancient asexual fungus.</title>
        <authorList>
            <person name="Ropars J."/>
            <person name="Sedzielewska K."/>
            <person name="Noel J."/>
            <person name="Charron P."/>
            <person name="Farinelli L."/>
            <person name="Marton T."/>
            <person name="Kruger M."/>
            <person name="Pelin A."/>
            <person name="Brachmann A."/>
            <person name="Corradi N."/>
        </authorList>
    </citation>
    <scope>NUCLEOTIDE SEQUENCE [LARGE SCALE GENOMIC DNA]</scope>
    <source>
        <strain evidence="4 5">A4</strain>
    </source>
</reference>
<dbReference type="Gene3D" id="3.30.40.10">
    <property type="entry name" value="Zinc/RING finger domain, C3HC4 (zinc finger)"/>
    <property type="match status" value="1"/>
</dbReference>
<evidence type="ECO:0000259" key="3">
    <source>
        <dbReference type="PROSITE" id="PS50089"/>
    </source>
</evidence>
<gene>
    <name evidence="4" type="ORF">RhiirA4_529220</name>
</gene>
<dbReference type="PROSITE" id="PS50089">
    <property type="entry name" value="ZF_RING_2"/>
    <property type="match status" value="1"/>
</dbReference>
<feature type="domain" description="RING-type" evidence="3">
    <location>
        <begin position="173"/>
        <end position="227"/>
    </location>
</feature>
<feature type="compositionally biased region" description="Basic and acidic residues" evidence="2">
    <location>
        <begin position="28"/>
        <end position="37"/>
    </location>
</feature>
<evidence type="ECO:0000256" key="2">
    <source>
        <dbReference type="SAM" id="MobiDB-lite"/>
    </source>
</evidence>